<dbReference type="Pfam" id="PF01169">
    <property type="entry name" value="GDT1"/>
    <property type="match status" value="2"/>
</dbReference>
<organism evidence="7 8">
    <name type="scientific">Methanolobus chelungpuianus</name>
    <dbReference type="NCBI Taxonomy" id="502115"/>
    <lineage>
        <taxon>Archaea</taxon>
        <taxon>Methanobacteriati</taxon>
        <taxon>Methanobacteriota</taxon>
        <taxon>Stenosarchaea group</taxon>
        <taxon>Methanomicrobia</taxon>
        <taxon>Methanosarcinales</taxon>
        <taxon>Methanosarcinaceae</taxon>
        <taxon>Methanolobus</taxon>
    </lineage>
</organism>
<dbReference type="PANTHER" id="PTHR12608:SF1">
    <property type="entry name" value="TRANSMEMBRANE PROTEIN 165"/>
    <property type="match status" value="1"/>
</dbReference>
<evidence type="ECO:0000256" key="2">
    <source>
        <dbReference type="ARBA" id="ARBA00009190"/>
    </source>
</evidence>
<dbReference type="AlphaFoldDB" id="A0AAE3KWH0"/>
<evidence type="ECO:0000256" key="3">
    <source>
        <dbReference type="ARBA" id="ARBA00022692"/>
    </source>
</evidence>
<accession>A0AAE3KWH0</accession>
<comment type="caution">
    <text evidence="7">The sequence shown here is derived from an EMBL/GenBank/DDBJ whole genome shotgun (WGS) entry which is preliminary data.</text>
</comment>
<evidence type="ECO:0000313" key="7">
    <source>
        <dbReference type="EMBL" id="MCQ6962167.1"/>
    </source>
</evidence>
<keyword evidence="8" id="KW-1185">Reference proteome</keyword>
<feature type="transmembrane region" description="Helical" evidence="6">
    <location>
        <begin position="165"/>
        <end position="182"/>
    </location>
</feature>
<dbReference type="EMBL" id="JTEO01000002">
    <property type="protein sequence ID" value="MCQ6962167.1"/>
    <property type="molecule type" value="Genomic_DNA"/>
</dbReference>
<reference evidence="7 8" key="1">
    <citation type="journal article" date="2011" name="Appl. Environ. Microbiol.">
        <title>Methanogenic archaea isolated from Taiwan's Chelungpu fault.</title>
        <authorList>
            <person name="Wu S.Y."/>
            <person name="Lai M.C."/>
        </authorList>
    </citation>
    <scope>NUCLEOTIDE SEQUENCE [LARGE SCALE GENOMIC DNA]</scope>
    <source>
        <strain evidence="7 8">St545Mb</strain>
    </source>
</reference>
<evidence type="ECO:0000313" key="8">
    <source>
        <dbReference type="Proteomes" id="UP001206983"/>
    </source>
</evidence>
<dbReference type="RefSeq" id="WP_256621935.1">
    <property type="nucleotide sequence ID" value="NZ_JTEO01000002.1"/>
</dbReference>
<keyword evidence="4 6" id="KW-1133">Transmembrane helix</keyword>
<evidence type="ECO:0000256" key="4">
    <source>
        <dbReference type="ARBA" id="ARBA00022989"/>
    </source>
</evidence>
<protein>
    <submittedName>
        <fullName evidence="7">Membrane protein</fullName>
    </submittedName>
</protein>
<dbReference type="PANTHER" id="PTHR12608">
    <property type="entry name" value="TRANSMEMBRANE PROTEIN HTP-1 RELATED"/>
    <property type="match status" value="1"/>
</dbReference>
<dbReference type="GO" id="GO:0046873">
    <property type="term" value="F:metal ion transmembrane transporter activity"/>
    <property type="evidence" value="ECO:0007669"/>
    <property type="project" value="InterPro"/>
</dbReference>
<keyword evidence="3 6" id="KW-0812">Transmembrane</keyword>
<proteinExistence type="inferred from homology"/>
<evidence type="ECO:0000256" key="6">
    <source>
        <dbReference type="SAM" id="Phobius"/>
    </source>
</evidence>
<dbReference type="InterPro" id="IPR001727">
    <property type="entry name" value="GDT1-like"/>
</dbReference>
<comment type="similarity">
    <text evidence="2">Belongs to the GDT1 family.</text>
</comment>
<feature type="transmembrane region" description="Helical" evidence="6">
    <location>
        <begin position="68"/>
        <end position="85"/>
    </location>
</feature>
<keyword evidence="5 6" id="KW-0472">Membrane</keyword>
<feature type="transmembrane region" description="Helical" evidence="6">
    <location>
        <begin position="133"/>
        <end position="153"/>
    </location>
</feature>
<evidence type="ECO:0000256" key="1">
    <source>
        <dbReference type="ARBA" id="ARBA00004141"/>
    </source>
</evidence>
<evidence type="ECO:0000256" key="5">
    <source>
        <dbReference type="ARBA" id="ARBA00023136"/>
    </source>
</evidence>
<feature type="transmembrane region" description="Helical" evidence="6">
    <location>
        <begin position="35"/>
        <end position="56"/>
    </location>
</feature>
<comment type="subcellular location">
    <subcellularLocation>
        <location evidence="1">Membrane</location>
        <topology evidence="1">Multi-pass membrane protein</topology>
    </subcellularLocation>
</comment>
<dbReference type="GO" id="GO:0016020">
    <property type="term" value="C:membrane"/>
    <property type="evidence" value="ECO:0007669"/>
    <property type="project" value="UniProtKB-SubCell"/>
</dbReference>
<sequence length="183" mass="20036">MIQDILLPFLLVGLAELGDKTQLAVLVLSTKTRRYASLLAGVMLAFILTDGIAILFGNYISQRIPMDYVRIGAGLMFIIFGLMTLHNRNKNEEEGSYELKSPFMSGFWLILLAEMGDKTQLAAALFATQYNPLLVFIGVIAALFILSATAVYLGKMVMGKVDKKTISTIAGVLFILIGASFFL</sequence>
<name>A0AAE3KWH0_9EURY</name>
<dbReference type="Proteomes" id="UP001206983">
    <property type="component" value="Unassembled WGS sequence"/>
</dbReference>
<gene>
    <name evidence="7" type="ORF">PV02_03260</name>
</gene>